<dbReference type="PROSITE" id="PS50109">
    <property type="entry name" value="HIS_KIN"/>
    <property type="match status" value="1"/>
</dbReference>
<dbReference type="SUPFAM" id="SSF55874">
    <property type="entry name" value="ATPase domain of HSP90 chaperone/DNA topoisomerase II/histidine kinase"/>
    <property type="match status" value="1"/>
</dbReference>
<evidence type="ECO:0000256" key="11">
    <source>
        <dbReference type="PROSITE-ProRule" id="PRU00169"/>
    </source>
</evidence>
<evidence type="ECO:0000259" key="16">
    <source>
        <dbReference type="PROSITE" id="PS50113"/>
    </source>
</evidence>
<keyword evidence="8" id="KW-0418">Kinase</keyword>
<dbReference type="Pfam" id="PF05231">
    <property type="entry name" value="MASE1"/>
    <property type="match status" value="1"/>
</dbReference>
<name>A0ABT3ZAK0_9HYPH</name>
<dbReference type="Gene3D" id="3.40.50.2300">
    <property type="match status" value="1"/>
</dbReference>
<keyword evidence="19" id="KW-1185">Reference proteome</keyword>
<dbReference type="PANTHER" id="PTHR43047">
    <property type="entry name" value="TWO-COMPONENT HISTIDINE PROTEIN KINASE"/>
    <property type="match status" value="1"/>
</dbReference>
<dbReference type="EMBL" id="JAOVZR010000001">
    <property type="protein sequence ID" value="MCY0148805.1"/>
    <property type="molecule type" value="Genomic_DNA"/>
</dbReference>
<feature type="domain" description="Response regulatory" evidence="14">
    <location>
        <begin position="1337"/>
        <end position="1447"/>
    </location>
</feature>
<comment type="caution">
    <text evidence="18">The sequence shown here is derived from an EMBL/GenBank/DDBJ whole genome shotgun (WGS) entry which is preliminary data.</text>
</comment>
<dbReference type="SMART" id="SM00387">
    <property type="entry name" value="HATPase_c"/>
    <property type="match status" value="1"/>
</dbReference>
<keyword evidence="5 11" id="KW-0597">Phosphoprotein</keyword>
<dbReference type="InterPro" id="IPR013767">
    <property type="entry name" value="PAS_fold"/>
</dbReference>
<keyword evidence="4" id="KW-1003">Cell membrane</keyword>
<dbReference type="CDD" id="cd00082">
    <property type="entry name" value="HisKA"/>
    <property type="match status" value="1"/>
</dbReference>
<dbReference type="CDD" id="cd00130">
    <property type="entry name" value="PAS"/>
    <property type="match status" value="2"/>
</dbReference>
<evidence type="ECO:0000256" key="4">
    <source>
        <dbReference type="ARBA" id="ARBA00022475"/>
    </source>
</evidence>
<dbReference type="SUPFAM" id="SSF52172">
    <property type="entry name" value="CheY-like"/>
    <property type="match status" value="1"/>
</dbReference>
<proteinExistence type="predicted"/>
<evidence type="ECO:0000256" key="3">
    <source>
        <dbReference type="ARBA" id="ARBA00012438"/>
    </source>
</evidence>
<dbReference type="InterPro" id="IPR005467">
    <property type="entry name" value="His_kinase_dom"/>
</dbReference>
<dbReference type="InterPro" id="IPR000700">
    <property type="entry name" value="PAS-assoc_C"/>
</dbReference>
<feature type="transmembrane region" description="Helical" evidence="12">
    <location>
        <begin position="91"/>
        <end position="113"/>
    </location>
</feature>
<evidence type="ECO:0000313" key="18">
    <source>
        <dbReference type="EMBL" id="MCY0148805.1"/>
    </source>
</evidence>
<dbReference type="InterPro" id="IPR001789">
    <property type="entry name" value="Sig_transdc_resp-reg_receiver"/>
</dbReference>
<feature type="transmembrane region" description="Helical" evidence="12">
    <location>
        <begin position="7"/>
        <end position="28"/>
    </location>
</feature>
<dbReference type="Pfam" id="PF00072">
    <property type="entry name" value="Response_reg"/>
    <property type="match status" value="1"/>
</dbReference>
<dbReference type="InterPro" id="IPR036890">
    <property type="entry name" value="HATPase_C_sf"/>
</dbReference>
<feature type="domain" description="PAS" evidence="15">
    <location>
        <begin position="946"/>
        <end position="992"/>
    </location>
</feature>
<feature type="transmembrane region" description="Helical" evidence="12">
    <location>
        <begin position="164"/>
        <end position="186"/>
    </location>
</feature>
<dbReference type="Pfam" id="PF13426">
    <property type="entry name" value="PAS_9"/>
    <property type="match status" value="1"/>
</dbReference>
<accession>A0ABT3ZAK0</accession>
<evidence type="ECO:0000256" key="5">
    <source>
        <dbReference type="ARBA" id="ARBA00022553"/>
    </source>
</evidence>
<feature type="domain" description="CHASE" evidence="17">
    <location>
        <begin position="266"/>
        <end position="483"/>
    </location>
</feature>
<evidence type="ECO:0000256" key="8">
    <source>
        <dbReference type="ARBA" id="ARBA00022777"/>
    </source>
</evidence>
<feature type="transmembrane region" description="Helical" evidence="12">
    <location>
        <begin position="500"/>
        <end position="524"/>
    </location>
</feature>
<feature type="domain" description="PAC" evidence="16">
    <location>
        <begin position="1035"/>
        <end position="1087"/>
    </location>
</feature>
<dbReference type="RefSeq" id="WP_267654338.1">
    <property type="nucleotide sequence ID" value="NZ_JAOVZR010000001.1"/>
</dbReference>
<evidence type="ECO:0000259" key="15">
    <source>
        <dbReference type="PROSITE" id="PS50112"/>
    </source>
</evidence>
<protein>
    <recommendedName>
        <fullName evidence="3">histidine kinase</fullName>
        <ecNumber evidence="3">2.7.13.3</ecNumber>
    </recommendedName>
</protein>
<dbReference type="PROSITE" id="PS50110">
    <property type="entry name" value="RESPONSE_REGULATORY"/>
    <property type="match status" value="1"/>
</dbReference>
<dbReference type="PRINTS" id="PR00344">
    <property type="entry name" value="BCTRLSENSOR"/>
</dbReference>
<feature type="transmembrane region" description="Helical" evidence="12">
    <location>
        <begin position="125"/>
        <end position="152"/>
    </location>
</feature>
<feature type="modified residue" description="4-aspartylphosphate" evidence="11">
    <location>
        <position position="1385"/>
    </location>
</feature>
<dbReference type="SUPFAM" id="SSF47384">
    <property type="entry name" value="Homodimeric domain of signal transducing histidine kinase"/>
    <property type="match status" value="1"/>
</dbReference>
<feature type="domain" description="PAS" evidence="15">
    <location>
        <begin position="823"/>
        <end position="878"/>
    </location>
</feature>
<dbReference type="InterPro" id="IPR000014">
    <property type="entry name" value="PAS"/>
</dbReference>
<dbReference type="SUPFAM" id="SSF55785">
    <property type="entry name" value="PYP-like sensor domain (PAS domain)"/>
    <property type="match status" value="2"/>
</dbReference>
<dbReference type="InterPro" id="IPR001610">
    <property type="entry name" value="PAC"/>
</dbReference>
<evidence type="ECO:0000256" key="12">
    <source>
        <dbReference type="SAM" id="Phobius"/>
    </source>
</evidence>
<dbReference type="InterPro" id="IPR011006">
    <property type="entry name" value="CheY-like_superfamily"/>
</dbReference>
<dbReference type="SMART" id="SM00086">
    <property type="entry name" value="PAC"/>
    <property type="match status" value="2"/>
</dbReference>
<dbReference type="Pfam" id="PF00989">
    <property type="entry name" value="PAS"/>
    <property type="match status" value="1"/>
</dbReference>
<dbReference type="InterPro" id="IPR004358">
    <property type="entry name" value="Sig_transdc_His_kin-like_C"/>
</dbReference>
<dbReference type="CDD" id="cd16922">
    <property type="entry name" value="HATPase_EvgS-ArcB-TorS-like"/>
    <property type="match status" value="1"/>
</dbReference>
<sequence>MLQNRNFVFLVKTLLIAGIYFCSGQLGLSLAVPPGYATLIWPPSGIALGALVLYGWRLWPGIFLGSLILGNYISGAYSGESGLDQAKALTALAIATGSSVQALAGYALVRRLLGLPVGLNNIRDVLVLFFAVGPIVCLVAPTIGVAALYFSAATPVDKLLDSWVTWWTGGIFGVIVFLPLVLIAPGGSPRLSWRGKPLGNLQVTAMLLLLIPLGLTFYAWKISSEAAHDNGRIQFEAMALESKKALLSRINSYENALLGGVAYFQGSHSINRHEWHRYVDVLDIESNFPGISGLGWIASLAPSGADQFVRTTQADGARNFAIHPDVPGDARYVITYIEPEATNRQAVGLNIAFEENRKQAADLSKMTGKPAITKRIILVQDEEKTPGFLLLYPMYRDGFQPGSSVEKWALFDGWIYAPFIAKNFMRDLTKSQGSTVSLRVYDDGREIAGTLIYESNKARTDGHEPAFSKREHIDIMQQKWLIVWESTLGFEENWHSNNPILILSGGLLITFLSGLFLFVTSARLTGPAERIYGSKALLLPAFVFAVLAVGSVSLYRALNDKEVAHLKAMISSEISKIDLLINAETEGKLLALKRMTSRMETDPDRPGHPWQVDARNYIDDLAGLRAVAWVNAKGQMLNTQQSTQNHRLVWVDAIQQGPQADLAQMAVLQDIPKISPPIKLARKDQAFIAYFPINRKGISDGYLAAVFSVREFFSSEILPETLGRYQFLIAYDGDPQLEFGNLTQPVALPWLLESTIQIPDKLWSIQIIPTTGFLKSQQTLLPDVALIAGLLISILTAITAHMTLLSRLKTADLEQSSERIKQESTRNLTVMNTVLDGVLTIGPEGMIESINPAGLRIFGYARGEVVGKHVSMLLPPDDDYISHYLKTGEGLAIGSGQQVSARRNNGAIFPMDLSVNEMHLDGKRMLVSTLRDTSEAVAAARALSESNALKSAVMASTEYMIIATDLEGKVMVFNEAAETALGYSAEEIVGKQTPALWHDQTEIEERALVLTTELGAFVSPGFETFTRNVDANGIDENEWTFIHRDGSRIPVLMTGTALRNDAHQTTGYLGVIMDLTKRREIERLKSDFISIVSHELRTPLTSIRGALGLVMGAMSKELPDKAIRLIDIAHKNCERLTLLINDILDIDKIASGQMRFEMKLEEVGLLLKQAVEVNQPYAEKLEVTIKGVGTDPQLPINVDPERFAQVMANLLSNACKFSNKGDQVEVSAHRNGDQVRVVVKDYGEGIPADFRPQIFGKFLQSDSSTTRVKGGSGLGLHISKQIVERMGGTIGFETETGRGTTFWVDFPLPIKDVAPEAIEPEDRQRALLHYRQRDVPTLLHIEDDEDLSRVLATYLHGTATVVTATTLKSAEALLHSKHFDLIVLDIGLPDGSGLEFLDTLAKLVELPVPVMILSASEVSDDVKRSVASVMVKSRASEAKIVKKIQSLVVR</sequence>
<reference evidence="18" key="1">
    <citation type="submission" date="2022-10" db="EMBL/GenBank/DDBJ databases">
        <title>Hoeflea sp. G2-23, isolated from marine algae.</title>
        <authorList>
            <person name="Kristyanto S."/>
            <person name="Kim J.M."/>
            <person name="Jeon C.O."/>
        </authorList>
    </citation>
    <scope>NUCLEOTIDE SEQUENCE</scope>
    <source>
        <strain evidence="18">G2-23</strain>
    </source>
</reference>
<dbReference type="Proteomes" id="UP001073227">
    <property type="component" value="Unassembled WGS sequence"/>
</dbReference>
<dbReference type="InterPro" id="IPR035965">
    <property type="entry name" value="PAS-like_dom_sf"/>
</dbReference>
<dbReference type="InterPro" id="IPR006189">
    <property type="entry name" value="CHASE_dom"/>
</dbReference>
<dbReference type="SMART" id="SM01079">
    <property type="entry name" value="CHASE"/>
    <property type="match status" value="1"/>
</dbReference>
<dbReference type="InterPro" id="IPR003661">
    <property type="entry name" value="HisK_dim/P_dom"/>
</dbReference>
<comment type="subcellular location">
    <subcellularLocation>
        <location evidence="2">Cell membrane</location>
        <topology evidence="2">Multi-pass membrane protein</topology>
    </subcellularLocation>
</comment>
<comment type="catalytic activity">
    <reaction evidence="1">
        <text>ATP + protein L-histidine = ADP + protein N-phospho-L-histidine.</text>
        <dbReference type="EC" id="2.7.13.3"/>
    </reaction>
</comment>
<dbReference type="SMART" id="SM00448">
    <property type="entry name" value="REC"/>
    <property type="match status" value="1"/>
</dbReference>
<dbReference type="Pfam" id="PF00512">
    <property type="entry name" value="HisKA"/>
    <property type="match status" value="1"/>
</dbReference>
<dbReference type="PROSITE" id="PS50112">
    <property type="entry name" value="PAS"/>
    <property type="match status" value="2"/>
</dbReference>
<gene>
    <name evidence="18" type="ORF">OEG84_14130</name>
</gene>
<dbReference type="Gene3D" id="3.30.450.350">
    <property type="entry name" value="CHASE domain"/>
    <property type="match status" value="1"/>
</dbReference>
<evidence type="ECO:0000256" key="2">
    <source>
        <dbReference type="ARBA" id="ARBA00004651"/>
    </source>
</evidence>
<feature type="domain" description="Histidine kinase" evidence="13">
    <location>
        <begin position="1091"/>
        <end position="1310"/>
    </location>
</feature>
<evidence type="ECO:0000259" key="13">
    <source>
        <dbReference type="PROSITE" id="PS50109"/>
    </source>
</evidence>
<evidence type="ECO:0000256" key="9">
    <source>
        <dbReference type="ARBA" id="ARBA00022989"/>
    </source>
</evidence>
<evidence type="ECO:0000259" key="14">
    <source>
        <dbReference type="PROSITE" id="PS50110"/>
    </source>
</evidence>
<keyword evidence="7 12" id="KW-0812">Transmembrane</keyword>
<evidence type="ECO:0000256" key="1">
    <source>
        <dbReference type="ARBA" id="ARBA00000085"/>
    </source>
</evidence>
<dbReference type="InterPro" id="IPR007895">
    <property type="entry name" value="MASE1"/>
</dbReference>
<feature type="transmembrane region" description="Helical" evidence="12">
    <location>
        <begin position="198"/>
        <end position="220"/>
    </location>
</feature>
<dbReference type="PROSITE" id="PS50839">
    <property type="entry name" value="CHASE"/>
    <property type="match status" value="1"/>
</dbReference>
<evidence type="ECO:0000256" key="7">
    <source>
        <dbReference type="ARBA" id="ARBA00022692"/>
    </source>
</evidence>
<dbReference type="Pfam" id="PF02518">
    <property type="entry name" value="HATPase_c"/>
    <property type="match status" value="1"/>
</dbReference>
<dbReference type="PROSITE" id="PS50113">
    <property type="entry name" value="PAC"/>
    <property type="match status" value="1"/>
</dbReference>
<dbReference type="SMART" id="SM00388">
    <property type="entry name" value="HisKA"/>
    <property type="match status" value="1"/>
</dbReference>
<dbReference type="Gene3D" id="1.10.287.130">
    <property type="match status" value="1"/>
</dbReference>
<dbReference type="Pfam" id="PF03924">
    <property type="entry name" value="CHASE"/>
    <property type="match status" value="1"/>
</dbReference>
<dbReference type="NCBIfam" id="TIGR00229">
    <property type="entry name" value="sensory_box"/>
    <property type="match status" value="2"/>
</dbReference>
<keyword evidence="10 12" id="KW-0472">Membrane</keyword>
<evidence type="ECO:0000259" key="17">
    <source>
        <dbReference type="PROSITE" id="PS50839"/>
    </source>
</evidence>
<feature type="transmembrane region" description="Helical" evidence="12">
    <location>
        <begin position="536"/>
        <end position="558"/>
    </location>
</feature>
<dbReference type="InterPro" id="IPR003594">
    <property type="entry name" value="HATPase_dom"/>
</dbReference>
<dbReference type="Gene3D" id="3.30.565.10">
    <property type="entry name" value="Histidine kinase-like ATPase, C-terminal domain"/>
    <property type="match status" value="1"/>
</dbReference>
<organism evidence="18 19">
    <name type="scientific">Hoeflea algicola</name>
    <dbReference type="NCBI Taxonomy" id="2983763"/>
    <lineage>
        <taxon>Bacteria</taxon>
        <taxon>Pseudomonadati</taxon>
        <taxon>Pseudomonadota</taxon>
        <taxon>Alphaproteobacteria</taxon>
        <taxon>Hyphomicrobiales</taxon>
        <taxon>Rhizobiaceae</taxon>
        <taxon>Hoeflea</taxon>
    </lineage>
</organism>
<dbReference type="Gene3D" id="3.30.450.20">
    <property type="entry name" value="PAS domain"/>
    <property type="match status" value="2"/>
</dbReference>
<feature type="transmembrane region" description="Helical" evidence="12">
    <location>
        <begin position="61"/>
        <end position="79"/>
    </location>
</feature>
<feature type="transmembrane region" description="Helical" evidence="12">
    <location>
        <begin position="34"/>
        <end position="54"/>
    </location>
</feature>
<evidence type="ECO:0000313" key="19">
    <source>
        <dbReference type="Proteomes" id="UP001073227"/>
    </source>
</evidence>
<keyword evidence="6" id="KW-0808">Transferase</keyword>
<dbReference type="InterPro" id="IPR036097">
    <property type="entry name" value="HisK_dim/P_sf"/>
</dbReference>
<keyword evidence="9 12" id="KW-1133">Transmembrane helix</keyword>
<evidence type="ECO:0000256" key="6">
    <source>
        <dbReference type="ARBA" id="ARBA00022679"/>
    </source>
</evidence>
<dbReference type="InterPro" id="IPR042240">
    <property type="entry name" value="CHASE_sf"/>
</dbReference>
<evidence type="ECO:0000256" key="10">
    <source>
        <dbReference type="ARBA" id="ARBA00023136"/>
    </source>
</evidence>
<dbReference type="PANTHER" id="PTHR43047:SF72">
    <property type="entry name" value="OSMOSENSING HISTIDINE PROTEIN KINASE SLN1"/>
    <property type="match status" value="1"/>
</dbReference>
<dbReference type="SMART" id="SM00091">
    <property type="entry name" value="PAS"/>
    <property type="match status" value="2"/>
</dbReference>
<dbReference type="EC" id="2.7.13.3" evidence="3"/>